<keyword evidence="1" id="KW-0812">Transmembrane</keyword>
<dbReference type="STRING" id="1921803.NIES593_21095"/>
<dbReference type="AlphaFoldDB" id="A0A1U7H8E1"/>
<dbReference type="Proteomes" id="UP000186868">
    <property type="component" value="Unassembled WGS sequence"/>
</dbReference>
<dbReference type="OrthoDB" id="574103at2"/>
<sequence length="112" mass="13588">MLIFVIVFNLFLTLFNLYIAFRLWRLRRVLARVAKTLTMVERRLHRIFYPAPEVVLRGKQGTHELRQRYHRLLVQIELIEKIFSLVSLGIGIWRRQMRGKRRLRSEKLFPAV</sequence>
<evidence type="ECO:0000256" key="1">
    <source>
        <dbReference type="SAM" id="Phobius"/>
    </source>
</evidence>
<dbReference type="RefSeq" id="WP_073601468.1">
    <property type="nucleotide sequence ID" value="NZ_MRCB01000041.1"/>
</dbReference>
<feature type="transmembrane region" description="Helical" evidence="1">
    <location>
        <begin position="6"/>
        <end position="24"/>
    </location>
</feature>
<proteinExistence type="predicted"/>
<gene>
    <name evidence="2" type="ORF">NIES593_21095</name>
</gene>
<accession>A0A1U7H8E1</accession>
<organism evidence="2 3">
    <name type="scientific">Hydrococcus rivularis NIES-593</name>
    <dbReference type="NCBI Taxonomy" id="1921803"/>
    <lineage>
        <taxon>Bacteria</taxon>
        <taxon>Bacillati</taxon>
        <taxon>Cyanobacteriota</taxon>
        <taxon>Cyanophyceae</taxon>
        <taxon>Pleurocapsales</taxon>
        <taxon>Hydrococcaceae</taxon>
        <taxon>Hydrococcus</taxon>
    </lineage>
</organism>
<comment type="caution">
    <text evidence="2">The sequence shown here is derived from an EMBL/GenBank/DDBJ whole genome shotgun (WGS) entry which is preliminary data.</text>
</comment>
<keyword evidence="1" id="KW-1133">Transmembrane helix</keyword>
<evidence type="ECO:0000313" key="2">
    <source>
        <dbReference type="EMBL" id="OKH19317.1"/>
    </source>
</evidence>
<reference evidence="2 3" key="1">
    <citation type="submission" date="2016-11" db="EMBL/GenBank/DDBJ databases">
        <title>Draft Genome Sequences of Nine Cyanobacterial Strains from Diverse Habitats.</title>
        <authorList>
            <person name="Zhu T."/>
            <person name="Hou S."/>
            <person name="Lu X."/>
            <person name="Hess W.R."/>
        </authorList>
    </citation>
    <scope>NUCLEOTIDE SEQUENCE [LARGE SCALE GENOMIC DNA]</scope>
    <source>
        <strain evidence="2 3">NIES-593</strain>
    </source>
</reference>
<evidence type="ECO:0000313" key="3">
    <source>
        <dbReference type="Proteomes" id="UP000186868"/>
    </source>
</evidence>
<name>A0A1U7H8E1_9CYAN</name>
<keyword evidence="1" id="KW-0472">Membrane</keyword>
<keyword evidence="3" id="KW-1185">Reference proteome</keyword>
<dbReference type="EMBL" id="MRCB01000041">
    <property type="protein sequence ID" value="OKH19317.1"/>
    <property type="molecule type" value="Genomic_DNA"/>
</dbReference>
<protein>
    <submittedName>
        <fullName evidence="2">Uncharacterized protein</fullName>
    </submittedName>
</protein>